<dbReference type="Proteomes" id="UP001240984">
    <property type="component" value="Unassembled WGS sequence"/>
</dbReference>
<sequence>MQGAVISLSVGAHIASPGPNGLSCPIGVGNMPAQTSIEAPGTR</sequence>
<protein>
    <submittedName>
        <fullName evidence="1">Uncharacterized protein</fullName>
    </submittedName>
</protein>
<evidence type="ECO:0000313" key="2">
    <source>
        <dbReference type="Proteomes" id="UP001240984"/>
    </source>
</evidence>
<reference evidence="1 2" key="1">
    <citation type="submission" date="2023-07" db="EMBL/GenBank/DDBJ databases">
        <title>Sequencing the genomes of 1000 actinobacteria strains.</title>
        <authorList>
            <person name="Klenk H.-P."/>
        </authorList>
    </citation>
    <scope>NUCLEOTIDE SEQUENCE [LARGE SCALE GENOMIC DNA]</scope>
    <source>
        <strain evidence="1 2">DSM 44710</strain>
    </source>
</reference>
<evidence type="ECO:0000313" key="1">
    <source>
        <dbReference type="EMBL" id="MDP9799394.1"/>
    </source>
</evidence>
<gene>
    <name evidence="1" type="ORF">J2S43_007906</name>
</gene>
<name>A0ABT9N6S2_9ACTN</name>
<comment type="caution">
    <text evidence="1">The sequence shown here is derived from an EMBL/GenBank/DDBJ whole genome shotgun (WGS) entry which is preliminary data.</text>
</comment>
<accession>A0ABT9N6S2</accession>
<organism evidence="1 2">
    <name type="scientific">Catenuloplanes nepalensis</name>
    <dbReference type="NCBI Taxonomy" id="587533"/>
    <lineage>
        <taxon>Bacteria</taxon>
        <taxon>Bacillati</taxon>
        <taxon>Actinomycetota</taxon>
        <taxon>Actinomycetes</taxon>
        <taxon>Micromonosporales</taxon>
        <taxon>Micromonosporaceae</taxon>
        <taxon>Catenuloplanes</taxon>
    </lineage>
</organism>
<keyword evidence="2" id="KW-1185">Reference proteome</keyword>
<dbReference type="EMBL" id="JAUSRA010000001">
    <property type="protein sequence ID" value="MDP9799394.1"/>
    <property type="molecule type" value="Genomic_DNA"/>
</dbReference>
<proteinExistence type="predicted"/>